<dbReference type="EMBL" id="JAPDRP010000008">
    <property type="protein sequence ID" value="KAJ9645247.1"/>
    <property type="molecule type" value="Genomic_DNA"/>
</dbReference>
<protein>
    <submittedName>
        <fullName evidence="1">Uncharacterized protein</fullName>
    </submittedName>
</protein>
<evidence type="ECO:0000313" key="2">
    <source>
        <dbReference type="Proteomes" id="UP001172680"/>
    </source>
</evidence>
<organism evidence="1 2">
    <name type="scientific">Coniosporium tulheliwenetii</name>
    <dbReference type="NCBI Taxonomy" id="3383036"/>
    <lineage>
        <taxon>Eukaryota</taxon>
        <taxon>Fungi</taxon>
        <taxon>Dikarya</taxon>
        <taxon>Ascomycota</taxon>
        <taxon>Pezizomycotina</taxon>
        <taxon>Dothideomycetes</taxon>
        <taxon>Dothideomycetes incertae sedis</taxon>
        <taxon>Coniosporium</taxon>
    </lineage>
</organism>
<dbReference type="Proteomes" id="UP001172680">
    <property type="component" value="Unassembled WGS sequence"/>
</dbReference>
<reference evidence="1" key="1">
    <citation type="submission" date="2022-10" db="EMBL/GenBank/DDBJ databases">
        <title>Culturing micro-colonial fungi from biological soil crusts in the Mojave desert and describing Neophaeococcomyces mojavensis, and introducing the new genera and species Taxawa tesnikishii.</title>
        <authorList>
            <person name="Kurbessoian T."/>
            <person name="Stajich J.E."/>
        </authorList>
    </citation>
    <scope>NUCLEOTIDE SEQUENCE</scope>
    <source>
        <strain evidence="1">JES_115</strain>
    </source>
</reference>
<proteinExistence type="predicted"/>
<keyword evidence="2" id="KW-1185">Reference proteome</keyword>
<gene>
    <name evidence="1" type="ORF">H2199_003253</name>
</gene>
<sequence length="571" mass="62160">MAPIGTASQFDQGALARRQALAGGSGPAALIKNIRVFSIACFACLGGLLYGYNQGVFSGVLTMNNFGKHMGVWVSDKTKQGWLTAILELGAWVGTLYSGFLAEILSRKYAILINVAIFIVGVVIQATAVTRAGASSILGGRFVTGMGVGSLSMIVPMYNAEIAPPEVRGALVGLQQLSITLGIMISFWIDYGTNFIGGTGSSQSPAAWLVPLCLQLAPAVLLGVGMLFMPFSPRWLVHHNREPEARRVLANLRGLPQDHELIELEFAEIKAQSLFEKRTLAEKFPHLQQRTAWNTFKLQWVAIGSLFRSKPMFRRVIVATVTMFFQQWTGINAILYYAPQIFNGLGLSSNAVSLLATGVVGIVMFIATIPAVMYVDKLGRKPVLIVGAIGMAVCHFIVAAISATYEDSWPSHRGAGWGAVAMVWLFVIHFGYSWGPCAWIVIAEVWPISNRPYGIALGASSNWMNNFIVGQVTPDMLEHMRYGTYIFFGLLTFGGALFIWFVVPETKRLSLEEMDILFGSAGVASADAEKMREINREVGLEEIVRRGSSVAAAPVTLPEKTNESEKNEYVG</sequence>
<name>A0ACC2ZBS6_9PEZI</name>
<evidence type="ECO:0000313" key="1">
    <source>
        <dbReference type="EMBL" id="KAJ9645247.1"/>
    </source>
</evidence>
<comment type="caution">
    <text evidence="1">The sequence shown here is derived from an EMBL/GenBank/DDBJ whole genome shotgun (WGS) entry which is preliminary data.</text>
</comment>
<accession>A0ACC2ZBS6</accession>